<name>A0A8H2M572_9FIRM</name>
<evidence type="ECO:0000313" key="2">
    <source>
        <dbReference type="Proteomes" id="UP000377798"/>
    </source>
</evidence>
<proteinExistence type="predicted"/>
<comment type="caution">
    <text evidence="1">The sequence shown here is derived from an EMBL/GenBank/DDBJ whole genome shotgun (WGS) entry which is preliminary data.</text>
</comment>
<keyword evidence="2" id="KW-1185">Reference proteome</keyword>
<evidence type="ECO:0000313" key="1">
    <source>
        <dbReference type="EMBL" id="VFB16629.1"/>
    </source>
</evidence>
<accession>A0A8H2M572</accession>
<dbReference type="RefSeq" id="WP_131749295.1">
    <property type="nucleotide sequence ID" value="NZ_CAACYI010000001.1"/>
</dbReference>
<dbReference type="Proteomes" id="UP000377798">
    <property type="component" value="Unassembled WGS sequence"/>
</dbReference>
<organism evidence="1 2">
    <name type="scientific">Urinicoccus massiliensis</name>
    <dbReference type="NCBI Taxonomy" id="1723382"/>
    <lineage>
        <taxon>Bacteria</taxon>
        <taxon>Bacillati</taxon>
        <taxon>Bacillota</taxon>
        <taxon>Tissierellia</taxon>
        <taxon>Tissierellales</taxon>
        <taxon>Peptoniphilaceae</taxon>
        <taxon>Urinicoccus</taxon>
    </lineage>
</organism>
<sequence length="123" mass="13858">MDLLNDLINLVDDSKIDSYYELQSSNSDSYSEKSTKIFDELVRITAGTLANVTLRNGFRIRPSDTSTYYIVGAYVSTAEEPGEKIAIFLDRGNTCDPSLFEKLGIFDEENKDIKKLISKLSEK</sequence>
<reference evidence="1 2" key="1">
    <citation type="submission" date="2019-02" db="EMBL/GenBank/DDBJ databases">
        <authorList>
            <consortium name="Pathogen Informatics"/>
        </authorList>
    </citation>
    <scope>NUCLEOTIDE SEQUENCE [LARGE SCALE GENOMIC DNA]</scope>
    <source>
        <strain evidence="1 2">3012STDY7089603</strain>
    </source>
</reference>
<gene>
    <name evidence="1" type="ORF">NCTC13150_01179</name>
</gene>
<dbReference type="AlphaFoldDB" id="A0A8H2M572"/>
<dbReference type="EMBL" id="CAACYI010000001">
    <property type="protein sequence ID" value="VFB16629.1"/>
    <property type="molecule type" value="Genomic_DNA"/>
</dbReference>
<protein>
    <submittedName>
        <fullName evidence="1">Uncharacterized protein</fullName>
    </submittedName>
</protein>